<gene>
    <name evidence="5" type="ORF">CEURO_LOCUS956</name>
</gene>
<evidence type="ECO:0000256" key="2">
    <source>
        <dbReference type="ARBA" id="ARBA00022670"/>
    </source>
</evidence>
<dbReference type="InterPro" id="IPR003653">
    <property type="entry name" value="Peptidase_C48_C"/>
</dbReference>
<comment type="caution">
    <text evidence="5">The sequence shown here is derived from an EMBL/GenBank/DDBJ whole genome shotgun (WGS) entry which is preliminary data.</text>
</comment>
<evidence type="ECO:0000256" key="3">
    <source>
        <dbReference type="ARBA" id="ARBA00022801"/>
    </source>
</evidence>
<dbReference type="SUPFAM" id="SSF54001">
    <property type="entry name" value="Cysteine proteinases"/>
    <property type="match status" value="1"/>
</dbReference>
<name>A0A9P0YHP7_CUSEU</name>
<dbReference type="AlphaFoldDB" id="A0A9P0YHP7"/>
<dbReference type="InterPro" id="IPR038765">
    <property type="entry name" value="Papain-like_cys_pep_sf"/>
</dbReference>
<accession>A0A9P0YHP7</accession>
<dbReference type="Gene3D" id="3.40.395.10">
    <property type="entry name" value="Adenoviral Proteinase, Chain A"/>
    <property type="match status" value="1"/>
</dbReference>
<feature type="non-terminal residue" evidence="5">
    <location>
        <position position="143"/>
    </location>
</feature>
<keyword evidence="6" id="KW-1185">Reference proteome</keyword>
<dbReference type="Pfam" id="PF02902">
    <property type="entry name" value="Peptidase_C48"/>
    <property type="match status" value="1"/>
</dbReference>
<comment type="similarity">
    <text evidence="1">Belongs to the peptidase C48 family.</text>
</comment>
<keyword evidence="3" id="KW-0378">Hydrolase</keyword>
<evidence type="ECO:0000259" key="4">
    <source>
        <dbReference type="Pfam" id="PF02902"/>
    </source>
</evidence>
<proteinExistence type="inferred from homology"/>
<dbReference type="GO" id="GO:0008234">
    <property type="term" value="F:cysteine-type peptidase activity"/>
    <property type="evidence" value="ECO:0007669"/>
    <property type="project" value="InterPro"/>
</dbReference>
<evidence type="ECO:0000256" key="1">
    <source>
        <dbReference type="ARBA" id="ARBA00005234"/>
    </source>
</evidence>
<feature type="domain" description="Ubiquitin-like protease family profile" evidence="4">
    <location>
        <begin position="55"/>
        <end position="94"/>
    </location>
</feature>
<sequence length="143" mass="16607">MKLTFTTTDCYSTTLVKQHHELIERNESTLEESVHNKSIVGAILGTNVPYGLPWAECEHVYMPMNVGNHWVLLVLDVEEKHIRIYDSNSRLGTPSRQLSQFLSRLEIHLGKLKDWCRVYKERGEQPIGDGKLGWVRYPVRNKM</sequence>
<organism evidence="5 6">
    <name type="scientific">Cuscuta europaea</name>
    <name type="common">European dodder</name>
    <dbReference type="NCBI Taxonomy" id="41803"/>
    <lineage>
        <taxon>Eukaryota</taxon>
        <taxon>Viridiplantae</taxon>
        <taxon>Streptophyta</taxon>
        <taxon>Embryophyta</taxon>
        <taxon>Tracheophyta</taxon>
        <taxon>Spermatophyta</taxon>
        <taxon>Magnoliopsida</taxon>
        <taxon>eudicotyledons</taxon>
        <taxon>Gunneridae</taxon>
        <taxon>Pentapetalae</taxon>
        <taxon>asterids</taxon>
        <taxon>lamiids</taxon>
        <taxon>Solanales</taxon>
        <taxon>Convolvulaceae</taxon>
        <taxon>Cuscuteae</taxon>
        <taxon>Cuscuta</taxon>
        <taxon>Cuscuta subgen. Cuscuta</taxon>
    </lineage>
</organism>
<reference evidence="5" key="1">
    <citation type="submission" date="2022-07" db="EMBL/GenBank/DDBJ databases">
        <authorList>
            <person name="Macas J."/>
            <person name="Novak P."/>
            <person name="Neumann P."/>
        </authorList>
    </citation>
    <scope>NUCLEOTIDE SEQUENCE</scope>
</reference>
<dbReference type="GO" id="GO:0006508">
    <property type="term" value="P:proteolysis"/>
    <property type="evidence" value="ECO:0007669"/>
    <property type="project" value="UniProtKB-KW"/>
</dbReference>
<evidence type="ECO:0000313" key="6">
    <source>
        <dbReference type="Proteomes" id="UP001152484"/>
    </source>
</evidence>
<keyword evidence="2" id="KW-0645">Protease</keyword>
<dbReference type="Proteomes" id="UP001152484">
    <property type="component" value="Unassembled WGS sequence"/>
</dbReference>
<protein>
    <recommendedName>
        <fullName evidence="4">Ubiquitin-like protease family profile domain-containing protein</fullName>
    </recommendedName>
</protein>
<dbReference type="EMBL" id="CAMAPE010000004">
    <property type="protein sequence ID" value="CAH9056672.1"/>
    <property type="molecule type" value="Genomic_DNA"/>
</dbReference>
<dbReference type="OrthoDB" id="1305543at2759"/>
<evidence type="ECO:0000313" key="5">
    <source>
        <dbReference type="EMBL" id="CAH9056672.1"/>
    </source>
</evidence>